<dbReference type="AlphaFoldDB" id="A0AAD1C9I5"/>
<name>A0AAD1C9I5_STRIT</name>
<organism evidence="2 3">
    <name type="scientific">Streptococcus intermedius</name>
    <dbReference type="NCBI Taxonomy" id="1338"/>
    <lineage>
        <taxon>Bacteria</taxon>
        <taxon>Bacillati</taxon>
        <taxon>Bacillota</taxon>
        <taxon>Bacilli</taxon>
        <taxon>Lactobacillales</taxon>
        <taxon>Streptococcaceae</taxon>
        <taxon>Streptococcus</taxon>
        <taxon>Streptococcus anginosus group</taxon>
    </lineage>
</organism>
<dbReference type="EMBL" id="AP014880">
    <property type="protein sequence ID" value="BAW17678.1"/>
    <property type="molecule type" value="Genomic_DNA"/>
</dbReference>
<dbReference type="Pfam" id="PF09359">
    <property type="entry name" value="VTC"/>
    <property type="match status" value="1"/>
</dbReference>
<dbReference type="CDD" id="cd07750">
    <property type="entry name" value="PolyPPase_VTC_like"/>
    <property type="match status" value="1"/>
</dbReference>
<evidence type="ECO:0000313" key="3">
    <source>
        <dbReference type="Proteomes" id="UP000217792"/>
    </source>
</evidence>
<feature type="domain" description="VTC" evidence="1">
    <location>
        <begin position="12"/>
        <end position="231"/>
    </location>
</feature>
<gene>
    <name evidence="2" type="ORF">SITYG_17000</name>
</gene>
<evidence type="ECO:0000259" key="1">
    <source>
        <dbReference type="Pfam" id="PF09359"/>
    </source>
</evidence>
<protein>
    <recommendedName>
        <fullName evidence="1">VTC domain-containing protein</fullName>
    </recommendedName>
</protein>
<dbReference type="InterPro" id="IPR018966">
    <property type="entry name" value="VTC_domain"/>
</dbReference>
<dbReference type="GO" id="GO:0006799">
    <property type="term" value="P:polyphosphate biosynthetic process"/>
    <property type="evidence" value="ECO:0007669"/>
    <property type="project" value="UniProtKB-ARBA"/>
</dbReference>
<evidence type="ECO:0000313" key="2">
    <source>
        <dbReference type="EMBL" id="BAW17678.1"/>
    </source>
</evidence>
<dbReference type="Gene3D" id="3.20.100.30">
    <property type="entry name" value="VTC, catalytic tunnel domain"/>
    <property type="match status" value="1"/>
</dbReference>
<dbReference type="InterPro" id="IPR042267">
    <property type="entry name" value="VTC_sf"/>
</dbReference>
<reference evidence="2 3" key="1">
    <citation type="journal article" date="2017" name="Infect. Immun.">
        <title>Characterization of the Pathogenicity of Streptococcus intermedius TYG1620 Isolated from a Human Brain Abscess Based on the Complete Genome Sequence with Transcriptome Analysis and Transposon Mutagenesis in a Murine Subcutaneous Abscess Model.</title>
        <authorList>
            <person name="Hasegawa N."/>
            <person name="Sekizuka T."/>
            <person name="Sugi Y."/>
            <person name="Kawakami N."/>
            <person name="Ogasawara Y."/>
            <person name="Kato K."/>
            <person name="Yamashita A."/>
            <person name="Takeuchi F."/>
            <person name="Kuroda M."/>
        </authorList>
    </citation>
    <scope>NUCLEOTIDE SEQUENCE [LARGE SCALE GENOMIC DNA]</scope>
    <source>
        <strain evidence="2 3">TYG1620</strain>
    </source>
</reference>
<accession>A0AAD1C9I5</accession>
<dbReference type="Proteomes" id="UP000217792">
    <property type="component" value="Chromosome"/>
</dbReference>
<proteinExistence type="predicted"/>
<sequence>MMSMKANKKEQFRHEAKYLIGLKEKELLTQHFDSILSLDKYATNGGYTIRSLYFEDYWNSSYEEKEAGILMRKKYRIRVYNFSERSIKLERKRKFENYIYKEAAPLTREETEKIIQGDYAFLLHSPHALCREFYFECMTNVMRPRVIVDYEREPWVYDTGTVRLTFDSNVRAAIGSYDIFDESLPTLPVLQPGKLVFEVKYTELLPQIIKNIIPPQASEFLAVSKYVLCYEKTRYLHDFEYWYDTDH</sequence>